<keyword evidence="11" id="KW-1185">Reference proteome</keyword>
<feature type="transmembrane region" description="Helical" evidence="8">
    <location>
        <begin position="169"/>
        <end position="188"/>
    </location>
</feature>
<comment type="caution">
    <text evidence="10">The sequence shown here is derived from an EMBL/GenBank/DDBJ whole genome shotgun (WGS) entry which is preliminary data.</text>
</comment>
<evidence type="ECO:0000256" key="4">
    <source>
        <dbReference type="ARBA" id="ARBA00022475"/>
    </source>
</evidence>
<dbReference type="CDD" id="cd17503">
    <property type="entry name" value="MFS_LmrB_MDR_like"/>
    <property type="match status" value="1"/>
</dbReference>
<dbReference type="Gene3D" id="1.20.1720.10">
    <property type="entry name" value="Multidrug resistance protein D"/>
    <property type="match status" value="1"/>
</dbReference>
<organism evidence="10 11">
    <name type="scientific">Zwartia hollandica</name>
    <dbReference type="NCBI Taxonomy" id="324606"/>
    <lineage>
        <taxon>Bacteria</taxon>
        <taxon>Pseudomonadati</taxon>
        <taxon>Pseudomonadota</taxon>
        <taxon>Betaproteobacteria</taxon>
        <taxon>Burkholderiales</taxon>
        <taxon>Alcaligenaceae</taxon>
        <taxon>Zwartia</taxon>
    </lineage>
</organism>
<feature type="transmembrane region" description="Helical" evidence="8">
    <location>
        <begin position="272"/>
        <end position="292"/>
    </location>
</feature>
<name>A0A953T537_9BURK</name>
<feature type="transmembrane region" description="Helical" evidence="8">
    <location>
        <begin position="142"/>
        <end position="163"/>
    </location>
</feature>
<evidence type="ECO:0000259" key="9">
    <source>
        <dbReference type="PROSITE" id="PS50850"/>
    </source>
</evidence>
<gene>
    <name evidence="10" type="ORF">KZZ10_07390</name>
</gene>
<feature type="transmembrane region" description="Helical" evidence="8">
    <location>
        <begin position="312"/>
        <end position="331"/>
    </location>
</feature>
<keyword evidence="6 8" id="KW-1133">Transmembrane helix</keyword>
<dbReference type="RefSeq" id="WP_259660843.1">
    <property type="nucleotide sequence ID" value="NZ_JAHXRI010000006.1"/>
</dbReference>
<reference evidence="10" key="1">
    <citation type="submission" date="2021-07" db="EMBL/GenBank/DDBJ databases">
        <title>New genus and species of the family Alcaligenaceae.</title>
        <authorList>
            <person name="Hahn M.W."/>
        </authorList>
    </citation>
    <scope>NUCLEOTIDE SEQUENCE</scope>
    <source>
        <strain evidence="10">LF4-65</strain>
    </source>
</reference>
<feature type="transmembrane region" description="Helical" evidence="8">
    <location>
        <begin position="343"/>
        <end position="363"/>
    </location>
</feature>
<feature type="transmembrane region" description="Helical" evidence="8">
    <location>
        <begin position="83"/>
        <end position="106"/>
    </location>
</feature>
<evidence type="ECO:0000256" key="2">
    <source>
        <dbReference type="ARBA" id="ARBA00008537"/>
    </source>
</evidence>
<dbReference type="PANTHER" id="PTHR42718">
    <property type="entry name" value="MAJOR FACILITATOR SUPERFAMILY MULTIDRUG TRANSPORTER MFSC"/>
    <property type="match status" value="1"/>
</dbReference>
<feature type="transmembrane region" description="Helical" evidence="8">
    <location>
        <begin position="12"/>
        <end position="35"/>
    </location>
</feature>
<evidence type="ECO:0000256" key="7">
    <source>
        <dbReference type="ARBA" id="ARBA00023136"/>
    </source>
</evidence>
<feature type="transmembrane region" description="Helical" evidence="8">
    <location>
        <begin position="369"/>
        <end position="389"/>
    </location>
</feature>
<dbReference type="InterPro" id="IPR004638">
    <property type="entry name" value="EmrB-like"/>
</dbReference>
<comment type="subcellular location">
    <subcellularLocation>
        <location evidence="1">Cell membrane</location>
        <topology evidence="1">Multi-pass membrane protein</topology>
    </subcellularLocation>
</comment>
<evidence type="ECO:0000256" key="3">
    <source>
        <dbReference type="ARBA" id="ARBA00022448"/>
    </source>
</evidence>
<dbReference type="SUPFAM" id="SSF103473">
    <property type="entry name" value="MFS general substrate transporter"/>
    <property type="match status" value="1"/>
</dbReference>
<keyword evidence="7 8" id="KW-0472">Membrane</keyword>
<feature type="transmembrane region" description="Helical" evidence="8">
    <location>
        <begin position="230"/>
        <end position="252"/>
    </location>
</feature>
<evidence type="ECO:0000313" key="10">
    <source>
        <dbReference type="EMBL" id="MBZ1350467.1"/>
    </source>
</evidence>
<dbReference type="InterPro" id="IPR020846">
    <property type="entry name" value="MFS_dom"/>
</dbReference>
<dbReference type="GO" id="GO:0005886">
    <property type="term" value="C:plasma membrane"/>
    <property type="evidence" value="ECO:0007669"/>
    <property type="project" value="UniProtKB-SubCell"/>
</dbReference>
<feature type="transmembrane region" description="Helical" evidence="8">
    <location>
        <begin position="200"/>
        <end position="218"/>
    </location>
</feature>
<dbReference type="Proteomes" id="UP000739565">
    <property type="component" value="Unassembled WGS sequence"/>
</dbReference>
<dbReference type="Pfam" id="PF07690">
    <property type="entry name" value="MFS_1"/>
    <property type="match status" value="1"/>
</dbReference>
<evidence type="ECO:0000256" key="8">
    <source>
        <dbReference type="SAM" id="Phobius"/>
    </source>
</evidence>
<keyword evidence="3" id="KW-0813">Transport</keyword>
<keyword evidence="5 8" id="KW-0812">Transmembrane</keyword>
<evidence type="ECO:0000256" key="6">
    <source>
        <dbReference type="ARBA" id="ARBA00022989"/>
    </source>
</evidence>
<dbReference type="GO" id="GO:0022857">
    <property type="term" value="F:transmembrane transporter activity"/>
    <property type="evidence" value="ECO:0007669"/>
    <property type="project" value="InterPro"/>
</dbReference>
<feature type="transmembrane region" description="Helical" evidence="8">
    <location>
        <begin position="470"/>
        <end position="495"/>
    </location>
</feature>
<dbReference type="PANTHER" id="PTHR42718:SF9">
    <property type="entry name" value="MAJOR FACILITATOR SUPERFAMILY MULTIDRUG TRANSPORTER MFSC"/>
    <property type="match status" value="1"/>
</dbReference>
<dbReference type="InterPro" id="IPR011701">
    <property type="entry name" value="MFS"/>
</dbReference>
<dbReference type="NCBIfam" id="TIGR00711">
    <property type="entry name" value="efflux_EmrB"/>
    <property type="match status" value="1"/>
</dbReference>
<proteinExistence type="inferred from homology"/>
<dbReference type="PROSITE" id="PS50850">
    <property type="entry name" value="MFS"/>
    <property type="match status" value="1"/>
</dbReference>
<feature type="transmembrane region" description="Helical" evidence="8">
    <location>
        <begin position="55"/>
        <end position="76"/>
    </location>
</feature>
<feature type="transmembrane region" description="Helical" evidence="8">
    <location>
        <begin position="112"/>
        <end position="130"/>
    </location>
</feature>
<dbReference type="InterPro" id="IPR036259">
    <property type="entry name" value="MFS_trans_sf"/>
</dbReference>
<evidence type="ECO:0000256" key="1">
    <source>
        <dbReference type="ARBA" id="ARBA00004651"/>
    </source>
</evidence>
<keyword evidence="4" id="KW-1003">Cell membrane</keyword>
<evidence type="ECO:0000256" key="5">
    <source>
        <dbReference type="ARBA" id="ARBA00022692"/>
    </source>
</evidence>
<comment type="similarity">
    <text evidence="2">Belongs to the major facilitator superfamily. EmrB family.</text>
</comment>
<evidence type="ECO:0000313" key="11">
    <source>
        <dbReference type="Proteomes" id="UP000739565"/>
    </source>
</evidence>
<feature type="domain" description="Major facilitator superfamily (MFS) profile" evidence="9">
    <location>
        <begin position="17"/>
        <end position="500"/>
    </location>
</feature>
<accession>A0A953T537</accession>
<dbReference type="Gene3D" id="1.20.1250.20">
    <property type="entry name" value="MFS general substrate transporter like domains"/>
    <property type="match status" value="1"/>
</dbReference>
<dbReference type="AlphaFoldDB" id="A0A953T537"/>
<sequence length="520" mass="56109">MNQSNVAPLSGYRLWAAAVVIAGANFMVVLDMTIANVSIPNIAGSLGATTTQGTWVITSYAVAEAIVLPLTGWLSARFGLVRTFISATGLFVLFSIFCGLATSLSMLVTARVLQGLAGGPLMPLSQTLLLRIFPKEQAGMAITLWSMTTLLAPITGPVLGGWICENWSWPWIFFINIPLGVVVVYFSIKLLARYELPIRRLPIDVVGLVLLIIWVTALQVMLDTGKENDWFASTTITLLAIVSLIGFAAFLIWELNIDHPIVDLKVFRHKAFWVAVLVMSIGYASFMTLNVLTPLWLQLNMDYTASQAGRTIGWTGLFSLCMAPFVARLAVKVDRRKLISGGLLWLSGVTALRCLGSTELTYWDIAFPLMIMGLGMPFFFISVSGMALASVNTDETASAAGLLNFSRTLLAAFAISVMTTNWESYTATVYADLVGSIDAGGDLFKALSQSGVESNKIYSMMDRLLSAQSLMIATNAIMAIVALAFLLGAIAIWFAPRPRAWSAETTGSNSGATAQKSTAT</sequence>
<dbReference type="EMBL" id="JAHXRI010000006">
    <property type="protein sequence ID" value="MBZ1350467.1"/>
    <property type="molecule type" value="Genomic_DNA"/>
</dbReference>
<feature type="transmembrane region" description="Helical" evidence="8">
    <location>
        <begin position="401"/>
        <end position="422"/>
    </location>
</feature>
<protein>
    <submittedName>
        <fullName evidence="10">DHA2 family efflux MFS transporter permease subunit</fullName>
    </submittedName>
</protein>